<dbReference type="PROSITE" id="PS50048">
    <property type="entry name" value="ZN2_CY6_FUNGAL_2"/>
    <property type="match status" value="1"/>
</dbReference>
<evidence type="ECO:0000256" key="8">
    <source>
        <dbReference type="SAM" id="Coils"/>
    </source>
</evidence>
<keyword evidence="2" id="KW-0479">Metal-binding</keyword>
<evidence type="ECO:0000256" key="2">
    <source>
        <dbReference type="ARBA" id="ARBA00022723"/>
    </source>
</evidence>
<keyword evidence="12" id="KW-1185">Reference proteome</keyword>
<keyword evidence="3" id="KW-0862">Zinc</keyword>
<evidence type="ECO:0000256" key="9">
    <source>
        <dbReference type="SAM" id="MobiDB-lite"/>
    </source>
</evidence>
<dbReference type="Pfam" id="PF00172">
    <property type="entry name" value="Zn_clus"/>
    <property type="match status" value="1"/>
</dbReference>
<dbReference type="GO" id="GO:0043565">
    <property type="term" value="F:sequence-specific DNA binding"/>
    <property type="evidence" value="ECO:0007669"/>
    <property type="project" value="TreeGrafter"/>
</dbReference>
<dbReference type="Pfam" id="PF04082">
    <property type="entry name" value="Fungal_trans"/>
    <property type="match status" value="1"/>
</dbReference>
<evidence type="ECO:0000256" key="5">
    <source>
        <dbReference type="ARBA" id="ARBA00023125"/>
    </source>
</evidence>
<dbReference type="GO" id="GO:0045944">
    <property type="term" value="P:positive regulation of transcription by RNA polymerase II"/>
    <property type="evidence" value="ECO:0007669"/>
    <property type="project" value="TreeGrafter"/>
</dbReference>
<dbReference type="InterPro" id="IPR036864">
    <property type="entry name" value="Zn2-C6_fun-type_DNA-bd_sf"/>
</dbReference>
<dbReference type="Gene3D" id="4.10.240.10">
    <property type="entry name" value="Zn(2)-C6 fungal-type DNA-binding domain"/>
    <property type="match status" value="1"/>
</dbReference>
<feature type="compositionally biased region" description="Polar residues" evidence="9">
    <location>
        <begin position="277"/>
        <end position="295"/>
    </location>
</feature>
<dbReference type="InterPro" id="IPR007219">
    <property type="entry name" value="XnlR_reg_dom"/>
</dbReference>
<comment type="caution">
    <text evidence="11">The sequence shown here is derived from an EMBL/GenBank/DDBJ whole genome shotgun (WGS) entry which is preliminary data.</text>
</comment>
<dbReference type="InterPro" id="IPR001138">
    <property type="entry name" value="Zn2Cys6_DnaBD"/>
</dbReference>
<evidence type="ECO:0000256" key="3">
    <source>
        <dbReference type="ARBA" id="ARBA00022833"/>
    </source>
</evidence>
<keyword evidence="5" id="KW-0238">DNA-binding</keyword>
<accession>A0A9W6SUR3</accession>
<feature type="coiled-coil region" evidence="8">
    <location>
        <begin position="151"/>
        <end position="220"/>
    </location>
</feature>
<dbReference type="Proteomes" id="UP001165120">
    <property type="component" value="Unassembled WGS sequence"/>
</dbReference>
<dbReference type="PANTHER" id="PTHR47782">
    <property type="entry name" value="ZN(II)2CYS6 TRANSCRIPTION FACTOR (EUROFUNG)-RELATED"/>
    <property type="match status" value="1"/>
</dbReference>
<sequence length="893" mass="102272">MFNSGSGAFDFRNYLSLNLHSEALDTMGSPSSISQGTQTGSVLSPSNFTQALEGSTVHIVPVADSRKPFNDDVEQNSAMASNEKNNHMEKLSDSKVVKPKVVKREARVFLACNRCKLKKRKCDGQLPCKLCTKSRVDCEYSNRVPLLMAADTESQQEIEKLKKEIQLIENRNELLRQENNSLKEHIVKSKQAETDLRLKNDRLEHEITVLNNLLEKSNELNSSLIKGHAYSSYSNNASNDLEKSERNIPDQIISGPLDEEFNKSQSVPKAHQRRQSLRNNKQLGSRQSQEPTNSEDAFDMSLSKLLFRSVNESHEYIGSFAVISIVKAIRRNILGDADIIEESPVILDDFRNENVVIPKAIEDSFIKKFFSLAHNRHYFMDASWFFSMVKKRIEDRTPWDCFCFNMALGIGCRLDELQNVRTYPSPDIFLRRALGFLKDCELGMLEQIQACLLISLFIGRSYHLSFYVTSWELAGLAMRKLIQYGFHRKQKLALDTAASYEFQKRLFWSAYNYEKLLSLSLGRPCCINDNFIDVPFPLSIDLPLNPTGDVLYNLYELQIQQETGVEMETPLSEFSCLVYTSQVRQMEGRAHCLFYSVNKTAPIMDTFTRLDKDLDDWFSTLPDKNTFNKQLKNKESYSYLNLLYHRAKLILYLPRVITQQEKLKKEKLLNQICLSAGWVCTSYKELYNASILEFSVVALHTVFLAGVSMIYYLKIIGEPKFFNIHTKIRACFSLLFVFSERWPEAKTYSHLFEILLQEAENPKPTRPNILNTEMRDVDKRSKVQQNPANQFYNGSNTNSKVRDSNKDREDGTGEKVTVSNDSIRQTSESMSGTAKIDNLVSHFAENSAVRRDVSELEPQGHSMTSGYHGVEGNLDESFWDNILLNVIHYPPST</sequence>
<keyword evidence="8" id="KW-0175">Coiled coil</keyword>
<evidence type="ECO:0000313" key="12">
    <source>
        <dbReference type="Proteomes" id="UP001165120"/>
    </source>
</evidence>
<evidence type="ECO:0000313" key="11">
    <source>
        <dbReference type="EMBL" id="GME67213.1"/>
    </source>
</evidence>
<comment type="subcellular location">
    <subcellularLocation>
        <location evidence="1">Nucleus</location>
    </subcellularLocation>
</comment>
<dbReference type="GO" id="GO:0006351">
    <property type="term" value="P:DNA-templated transcription"/>
    <property type="evidence" value="ECO:0007669"/>
    <property type="project" value="InterPro"/>
</dbReference>
<dbReference type="InterPro" id="IPR052202">
    <property type="entry name" value="Yeast_MetPath_Reg"/>
</dbReference>
<keyword evidence="7" id="KW-0539">Nucleus</keyword>
<dbReference type="CDD" id="cd12148">
    <property type="entry name" value="fungal_TF_MHR"/>
    <property type="match status" value="1"/>
</dbReference>
<feature type="compositionally biased region" description="Basic and acidic residues" evidence="9">
    <location>
        <begin position="800"/>
        <end position="813"/>
    </location>
</feature>
<dbReference type="PROSITE" id="PS00463">
    <property type="entry name" value="ZN2_CY6_FUNGAL_1"/>
    <property type="match status" value="1"/>
</dbReference>
<feature type="region of interest" description="Disordered" evidence="9">
    <location>
        <begin position="763"/>
        <end position="831"/>
    </location>
</feature>
<feature type="domain" description="Zn(2)-C6 fungal-type" evidence="10">
    <location>
        <begin position="111"/>
        <end position="140"/>
    </location>
</feature>
<dbReference type="GO" id="GO:0005634">
    <property type="term" value="C:nucleus"/>
    <property type="evidence" value="ECO:0007669"/>
    <property type="project" value="UniProtKB-SubCell"/>
</dbReference>
<keyword evidence="6" id="KW-0804">Transcription</keyword>
<reference evidence="11" key="1">
    <citation type="submission" date="2023-04" db="EMBL/GenBank/DDBJ databases">
        <title>Candida boidinii NBRC 10035.</title>
        <authorList>
            <person name="Ichikawa N."/>
            <person name="Sato H."/>
            <person name="Tonouchi N."/>
        </authorList>
    </citation>
    <scope>NUCLEOTIDE SEQUENCE</scope>
    <source>
        <strain evidence="11">NBRC 10035</strain>
    </source>
</reference>
<dbReference type="SUPFAM" id="SSF57701">
    <property type="entry name" value="Zn2/Cys6 DNA-binding domain"/>
    <property type="match status" value="1"/>
</dbReference>
<proteinExistence type="predicted"/>
<evidence type="ECO:0000256" key="1">
    <source>
        <dbReference type="ARBA" id="ARBA00004123"/>
    </source>
</evidence>
<feature type="compositionally biased region" description="Polar residues" evidence="9">
    <location>
        <begin position="783"/>
        <end position="799"/>
    </location>
</feature>
<dbReference type="PANTHER" id="PTHR47782:SF12">
    <property type="entry name" value="ZN(II)2CYS6 TRANSCRIPTION FACTOR (EUROFUNG)"/>
    <property type="match status" value="1"/>
</dbReference>
<dbReference type="SMART" id="SM00066">
    <property type="entry name" value="GAL4"/>
    <property type="match status" value="1"/>
</dbReference>
<dbReference type="AlphaFoldDB" id="A0A9W6SUR3"/>
<protein>
    <submittedName>
        <fullName evidence="11">Unnamed protein product</fullName>
    </submittedName>
</protein>
<evidence type="ECO:0000256" key="6">
    <source>
        <dbReference type="ARBA" id="ARBA00023163"/>
    </source>
</evidence>
<dbReference type="SMART" id="SM00906">
    <property type="entry name" value="Fungal_trans"/>
    <property type="match status" value="1"/>
</dbReference>
<gene>
    <name evidence="11" type="ORF">Cboi02_000064200</name>
</gene>
<name>A0A9W6SUR3_CANBO</name>
<dbReference type="CDD" id="cd00067">
    <property type="entry name" value="GAL4"/>
    <property type="match status" value="1"/>
</dbReference>
<evidence type="ECO:0000256" key="4">
    <source>
        <dbReference type="ARBA" id="ARBA00023015"/>
    </source>
</evidence>
<evidence type="ECO:0000256" key="7">
    <source>
        <dbReference type="ARBA" id="ARBA00023242"/>
    </source>
</evidence>
<keyword evidence="4" id="KW-0805">Transcription regulation</keyword>
<dbReference type="GO" id="GO:0000981">
    <property type="term" value="F:DNA-binding transcription factor activity, RNA polymerase II-specific"/>
    <property type="evidence" value="ECO:0007669"/>
    <property type="project" value="InterPro"/>
</dbReference>
<organism evidence="11 12">
    <name type="scientific">Candida boidinii</name>
    <name type="common">Yeast</name>
    <dbReference type="NCBI Taxonomy" id="5477"/>
    <lineage>
        <taxon>Eukaryota</taxon>
        <taxon>Fungi</taxon>
        <taxon>Dikarya</taxon>
        <taxon>Ascomycota</taxon>
        <taxon>Saccharomycotina</taxon>
        <taxon>Pichiomycetes</taxon>
        <taxon>Pichiales</taxon>
        <taxon>Pichiaceae</taxon>
        <taxon>Ogataea</taxon>
        <taxon>Ogataea/Candida clade</taxon>
    </lineage>
</organism>
<dbReference type="GO" id="GO:0008270">
    <property type="term" value="F:zinc ion binding"/>
    <property type="evidence" value="ECO:0007669"/>
    <property type="project" value="InterPro"/>
</dbReference>
<evidence type="ECO:0000259" key="10">
    <source>
        <dbReference type="PROSITE" id="PS50048"/>
    </source>
</evidence>
<dbReference type="EMBL" id="BSXN01000121">
    <property type="protein sequence ID" value="GME67213.1"/>
    <property type="molecule type" value="Genomic_DNA"/>
</dbReference>
<feature type="compositionally biased region" description="Polar residues" evidence="9">
    <location>
        <begin position="817"/>
        <end position="831"/>
    </location>
</feature>
<feature type="region of interest" description="Disordered" evidence="9">
    <location>
        <begin position="261"/>
        <end position="296"/>
    </location>
</feature>